<evidence type="ECO:0000313" key="2">
    <source>
        <dbReference type="Proteomes" id="UP000002084"/>
    </source>
</evidence>
<dbReference type="KEGG" id="ses:SARI_03227"/>
<name>A9MEZ7_SALAR</name>
<dbReference type="AlphaFoldDB" id="A9MEZ7"/>
<gene>
    <name evidence="1" type="ordered locus">SARI_03227</name>
</gene>
<dbReference type="HOGENOM" id="CLU_3029762_0_0_6"/>
<proteinExistence type="predicted"/>
<dbReference type="STRING" id="41514.SARI_03227"/>
<dbReference type="EMBL" id="CP000880">
    <property type="protein sequence ID" value="ABX23063.1"/>
    <property type="molecule type" value="Genomic_DNA"/>
</dbReference>
<protein>
    <submittedName>
        <fullName evidence="1">Uncharacterized protein</fullName>
    </submittedName>
</protein>
<keyword evidence="2" id="KW-1185">Reference proteome</keyword>
<dbReference type="Proteomes" id="UP000002084">
    <property type="component" value="Chromosome"/>
</dbReference>
<sequence>MKPDIGLTIDLAGEGGTAPSDRFFAIVHRTVNHAMKRIIKTADSITVVGTLNDRV</sequence>
<accession>A9MEZ7</accession>
<organism evidence="1 2">
    <name type="scientific">Salmonella arizonae (strain ATCC BAA-731 / CDC346-86 / RSK2980)</name>
    <dbReference type="NCBI Taxonomy" id="41514"/>
    <lineage>
        <taxon>Bacteria</taxon>
        <taxon>Pseudomonadati</taxon>
        <taxon>Pseudomonadota</taxon>
        <taxon>Gammaproteobacteria</taxon>
        <taxon>Enterobacterales</taxon>
        <taxon>Enterobacteriaceae</taxon>
        <taxon>Salmonella</taxon>
    </lineage>
</organism>
<evidence type="ECO:0000313" key="1">
    <source>
        <dbReference type="EMBL" id="ABX23063.1"/>
    </source>
</evidence>
<reference evidence="1 2" key="1">
    <citation type="submission" date="2007-11" db="EMBL/GenBank/DDBJ databases">
        <authorList>
            <consortium name="The Salmonella enterica serovar Arizonae Genome Sequencing Project"/>
            <person name="McClelland M."/>
            <person name="Sanderson E.K."/>
            <person name="Porwollik S."/>
            <person name="Spieth J."/>
            <person name="Clifton W.S."/>
            <person name="Fulton R."/>
            <person name="Chunyan W."/>
            <person name="Wollam A."/>
            <person name="Shah N."/>
            <person name="Pepin K."/>
            <person name="Bhonagiri V."/>
            <person name="Nash W."/>
            <person name="Johnson M."/>
            <person name="Thiruvilangam P."/>
            <person name="Wilson R."/>
        </authorList>
    </citation>
    <scope>NUCLEOTIDE SEQUENCE [LARGE SCALE GENOMIC DNA]</scope>
    <source>
        <strain evidence="2">ATCC BAA-731 / CDC346-86 / RSK2980</strain>
    </source>
</reference>